<keyword evidence="1 6" id="KW-0597">Phosphoprotein</keyword>
<feature type="domain" description="OmpR/PhoB-type" evidence="9">
    <location>
        <begin position="133"/>
        <end position="233"/>
    </location>
</feature>
<evidence type="ECO:0000256" key="7">
    <source>
        <dbReference type="PROSITE-ProRule" id="PRU01091"/>
    </source>
</evidence>
<protein>
    <submittedName>
        <fullName evidence="10">Response regulator transcription factor</fullName>
    </submittedName>
</protein>
<dbReference type="Gene3D" id="6.10.250.690">
    <property type="match status" value="1"/>
</dbReference>
<feature type="domain" description="Response regulatory" evidence="8">
    <location>
        <begin position="6"/>
        <end position="119"/>
    </location>
</feature>
<sequence>MHKPSHILVVEDDSEIGLLIKRHLVANDFKVTLARDGAEMDRLLASNRVDLILLDLMLPGEDGLSICRRLRATSSVPIIIVSAKNEDIDRVVGLEVGADDYVPKPFNPRELIARVRALFRRVELGGVSAPAAAGKLSFEGWRMDCRQRSLHNTDGALISVTPAEFTLLQVLAERAGRVLSREQLVELTLGQFGATNGRNIDILISRLRSKLEAGGAPYQFIRTVRAGGYEFVAPVTRDDAAG</sequence>
<dbReference type="SUPFAM" id="SSF46894">
    <property type="entry name" value="C-terminal effector domain of the bipartite response regulators"/>
    <property type="match status" value="1"/>
</dbReference>
<dbReference type="Pfam" id="PF00072">
    <property type="entry name" value="Response_reg"/>
    <property type="match status" value="1"/>
</dbReference>
<dbReference type="InterPro" id="IPR016032">
    <property type="entry name" value="Sig_transdc_resp-reg_C-effctor"/>
</dbReference>
<keyword evidence="5" id="KW-0804">Transcription</keyword>
<dbReference type="RefSeq" id="WP_248155498.1">
    <property type="nucleotide sequence ID" value="NZ_JALNMJ010000010.1"/>
</dbReference>
<organism evidence="10 11">
    <name type="scientific">Roseibium sediminicola</name>
    <dbReference type="NCBI Taxonomy" id="2933272"/>
    <lineage>
        <taxon>Bacteria</taxon>
        <taxon>Pseudomonadati</taxon>
        <taxon>Pseudomonadota</taxon>
        <taxon>Alphaproteobacteria</taxon>
        <taxon>Hyphomicrobiales</taxon>
        <taxon>Stappiaceae</taxon>
        <taxon>Roseibium</taxon>
    </lineage>
</organism>
<dbReference type="EMBL" id="JALNMJ010000010">
    <property type="protein sequence ID" value="MCK7613531.1"/>
    <property type="molecule type" value="Genomic_DNA"/>
</dbReference>
<dbReference type="PROSITE" id="PS50110">
    <property type="entry name" value="RESPONSE_REGULATORY"/>
    <property type="match status" value="1"/>
</dbReference>
<evidence type="ECO:0000256" key="6">
    <source>
        <dbReference type="PROSITE-ProRule" id="PRU00169"/>
    </source>
</evidence>
<dbReference type="SUPFAM" id="SSF52172">
    <property type="entry name" value="CheY-like"/>
    <property type="match status" value="1"/>
</dbReference>
<dbReference type="CDD" id="cd00383">
    <property type="entry name" value="trans_reg_C"/>
    <property type="match status" value="1"/>
</dbReference>
<accession>A0ABT0GVR3</accession>
<dbReference type="Gene3D" id="1.10.10.10">
    <property type="entry name" value="Winged helix-like DNA-binding domain superfamily/Winged helix DNA-binding domain"/>
    <property type="match status" value="1"/>
</dbReference>
<evidence type="ECO:0000313" key="11">
    <source>
        <dbReference type="Proteomes" id="UP001431221"/>
    </source>
</evidence>
<dbReference type="PANTHER" id="PTHR48111:SF4">
    <property type="entry name" value="DNA-BINDING DUAL TRANSCRIPTIONAL REGULATOR OMPR"/>
    <property type="match status" value="1"/>
</dbReference>
<dbReference type="SMART" id="SM00448">
    <property type="entry name" value="REC"/>
    <property type="match status" value="1"/>
</dbReference>
<gene>
    <name evidence="10" type="ORF">M0H32_15260</name>
</gene>
<dbReference type="InterPro" id="IPR036388">
    <property type="entry name" value="WH-like_DNA-bd_sf"/>
</dbReference>
<keyword evidence="2" id="KW-0902">Two-component regulatory system</keyword>
<feature type="DNA-binding region" description="OmpR/PhoB-type" evidence="7">
    <location>
        <begin position="133"/>
        <end position="233"/>
    </location>
</feature>
<keyword evidence="11" id="KW-1185">Reference proteome</keyword>
<name>A0ABT0GVR3_9HYPH</name>
<evidence type="ECO:0000256" key="2">
    <source>
        <dbReference type="ARBA" id="ARBA00023012"/>
    </source>
</evidence>
<keyword evidence="4 7" id="KW-0238">DNA-binding</keyword>
<evidence type="ECO:0000313" key="10">
    <source>
        <dbReference type="EMBL" id="MCK7613531.1"/>
    </source>
</evidence>
<dbReference type="InterPro" id="IPR039420">
    <property type="entry name" value="WalR-like"/>
</dbReference>
<keyword evidence="3" id="KW-0805">Transcription regulation</keyword>
<dbReference type="PROSITE" id="PS51755">
    <property type="entry name" value="OMPR_PHOB"/>
    <property type="match status" value="1"/>
</dbReference>
<evidence type="ECO:0000259" key="9">
    <source>
        <dbReference type="PROSITE" id="PS51755"/>
    </source>
</evidence>
<dbReference type="Proteomes" id="UP001431221">
    <property type="component" value="Unassembled WGS sequence"/>
</dbReference>
<feature type="modified residue" description="4-aspartylphosphate" evidence="6">
    <location>
        <position position="55"/>
    </location>
</feature>
<proteinExistence type="predicted"/>
<evidence type="ECO:0000256" key="4">
    <source>
        <dbReference type="ARBA" id="ARBA00023125"/>
    </source>
</evidence>
<evidence type="ECO:0000259" key="8">
    <source>
        <dbReference type="PROSITE" id="PS50110"/>
    </source>
</evidence>
<reference evidence="10" key="1">
    <citation type="submission" date="2022-04" db="EMBL/GenBank/DDBJ databases">
        <title>Roseibium sp. CAU 1639 isolated from mud.</title>
        <authorList>
            <person name="Kim W."/>
        </authorList>
    </citation>
    <scope>NUCLEOTIDE SEQUENCE</scope>
    <source>
        <strain evidence="10">CAU 1639</strain>
    </source>
</reference>
<comment type="caution">
    <text evidence="10">The sequence shown here is derived from an EMBL/GenBank/DDBJ whole genome shotgun (WGS) entry which is preliminary data.</text>
</comment>
<dbReference type="PANTHER" id="PTHR48111">
    <property type="entry name" value="REGULATOR OF RPOS"/>
    <property type="match status" value="1"/>
</dbReference>
<dbReference type="SMART" id="SM00862">
    <property type="entry name" value="Trans_reg_C"/>
    <property type="match status" value="1"/>
</dbReference>
<evidence type="ECO:0000256" key="1">
    <source>
        <dbReference type="ARBA" id="ARBA00022553"/>
    </source>
</evidence>
<dbReference type="InterPro" id="IPR011006">
    <property type="entry name" value="CheY-like_superfamily"/>
</dbReference>
<dbReference type="InterPro" id="IPR001789">
    <property type="entry name" value="Sig_transdc_resp-reg_receiver"/>
</dbReference>
<dbReference type="InterPro" id="IPR001867">
    <property type="entry name" value="OmpR/PhoB-type_DNA-bd"/>
</dbReference>
<dbReference type="Gene3D" id="3.40.50.2300">
    <property type="match status" value="1"/>
</dbReference>
<dbReference type="Pfam" id="PF00486">
    <property type="entry name" value="Trans_reg_C"/>
    <property type="match status" value="1"/>
</dbReference>
<evidence type="ECO:0000256" key="3">
    <source>
        <dbReference type="ARBA" id="ARBA00023015"/>
    </source>
</evidence>
<evidence type="ECO:0000256" key="5">
    <source>
        <dbReference type="ARBA" id="ARBA00023163"/>
    </source>
</evidence>